<gene>
    <name evidence="2" type="ORF">ACFPXP_16895</name>
</gene>
<feature type="region of interest" description="Disordered" evidence="1">
    <location>
        <begin position="40"/>
        <end position="97"/>
    </location>
</feature>
<sequence length="97" mass="10146">MRMGTFLLGGIAGAAAVMYLSKRNFSVMAVMPQLTQGLKNTMQSSRDIGGSTSKSSGSGTDSAADLDKVAEMASKDPSVMGEVNKIMEENGQNSVKH</sequence>
<evidence type="ECO:0000313" key="3">
    <source>
        <dbReference type="Proteomes" id="UP001596250"/>
    </source>
</evidence>
<evidence type="ECO:0000313" key="2">
    <source>
        <dbReference type="EMBL" id="MFC5988081.1"/>
    </source>
</evidence>
<feature type="compositionally biased region" description="Low complexity" evidence="1">
    <location>
        <begin position="49"/>
        <end position="63"/>
    </location>
</feature>
<comment type="caution">
    <text evidence="2">The sequence shown here is derived from an EMBL/GenBank/DDBJ whole genome shotgun (WGS) entry which is preliminary data.</text>
</comment>
<evidence type="ECO:0008006" key="4">
    <source>
        <dbReference type="Google" id="ProtNLM"/>
    </source>
</evidence>
<accession>A0ABW1ISR1</accession>
<dbReference type="Proteomes" id="UP001596250">
    <property type="component" value="Unassembled WGS sequence"/>
</dbReference>
<feature type="compositionally biased region" description="Basic and acidic residues" evidence="1">
    <location>
        <begin position="65"/>
        <end position="74"/>
    </location>
</feature>
<dbReference type="EMBL" id="JBHSQV010000175">
    <property type="protein sequence ID" value="MFC5988081.1"/>
    <property type="molecule type" value="Genomic_DNA"/>
</dbReference>
<reference evidence="3" key="1">
    <citation type="journal article" date="2019" name="Int. J. Syst. Evol. Microbiol.">
        <title>The Global Catalogue of Microorganisms (GCM) 10K type strain sequencing project: providing services to taxonomists for standard genome sequencing and annotation.</title>
        <authorList>
            <consortium name="The Broad Institute Genomics Platform"/>
            <consortium name="The Broad Institute Genome Sequencing Center for Infectious Disease"/>
            <person name="Wu L."/>
            <person name="Ma J."/>
        </authorList>
    </citation>
    <scope>NUCLEOTIDE SEQUENCE [LARGE SCALE GENOMIC DNA]</scope>
    <source>
        <strain evidence="3">CCM 8749</strain>
    </source>
</reference>
<proteinExistence type="predicted"/>
<keyword evidence="3" id="KW-1185">Reference proteome</keyword>
<organism evidence="2 3">
    <name type="scientific">Marinicrinis lubricantis</name>
    <dbReference type="NCBI Taxonomy" id="2086470"/>
    <lineage>
        <taxon>Bacteria</taxon>
        <taxon>Bacillati</taxon>
        <taxon>Bacillota</taxon>
        <taxon>Bacilli</taxon>
        <taxon>Bacillales</taxon>
        <taxon>Paenibacillaceae</taxon>
    </lineage>
</organism>
<dbReference type="RefSeq" id="WP_379895521.1">
    <property type="nucleotide sequence ID" value="NZ_CBCSCT010000024.1"/>
</dbReference>
<name>A0ABW1ISR1_9BACL</name>
<protein>
    <recommendedName>
        <fullName evidence="4">YtxH-like protein</fullName>
    </recommendedName>
</protein>
<evidence type="ECO:0000256" key="1">
    <source>
        <dbReference type="SAM" id="MobiDB-lite"/>
    </source>
</evidence>